<evidence type="ECO:0000313" key="1">
    <source>
        <dbReference type="Ensembl" id="ENSOABP00000061314.1"/>
    </source>
</evidence>
<dbReference type="GO" id="GO:0005930">
    <property type="term" value="C:axoneme"/>
    <property type="evidence" value="ECO:0007669"/>
    <property type="project" value="TreeGrafter"/>
</dbReference>
<sequence>MTFGRQPTNYCKTLLNDSLARVLREDWKWSMDLATTIISVFFCFSSFSQFHGMITHVKIGSLCMKIIEYELKRYDLWQDDLQIKQEQFLRVALSLLLNLAEDTHTELNMRNKNIVHMLVKIVDREDNELLLVVITFLKKHSIFLECKNDNVEMSVVKLARLLPSDHKELLDATLRLLFNLSFDTSLRNQMVQAGFIPKLSSLLGNQSQQLSMSILYNISMDHKFRSMFADTNCIPQVRLVDERLRVAMTLQLPLGNGLKMLMKQALKLKDALVMKMIRNLSQHDGATKHLFLVHTFKMNPTESEKFVVECLGTLANLTIPNVDWALVFKEYYLVPYLNDTLKPGGTCLSQPNRRMVFHEATRCDYQRHPYPFFTVKVSALSFCWSERHNTHDEEWGRGEIQTEKFCLHNSKWLEMVGNHRVDEPTRHEIRYWDILKRPDLSYMSGTKGMT</sequence>
<dbReference type="PANTHER" id="PTHR15605:SF2">
    <property type="entry name" value="KINESIN-ASSOCIATED PROTEIN 3"/>
    <property type="match status" value="1"/>
</dbReference>
<gene>
    <name evidence="1" type="primary">CUL5</name>
</gene>
<accession>A0AAZ1X0V7</accession>
<dbReference type="GO" id="GO:0035869">
    <property type="term" value="C:ciliary transition zone"/>
    <property type="evidence" value="ECO:0007669"/>
    <property type="project" value="TreeGrafter"/>
</dbReference>
<organism evidence="1 2">
    <name type="scientific">Oreochromis aureus</name>
    <name type="common">Israeli tilapia</name>
    <name type="synonym">Chromis aureus</name>
    <dbReference type="NCBI Taxonomy" id="47969"/>
    <lineage>
        <taxon>Eukaryota</taxon>
        <taxon>Metazoa</taxon>
        <taxon>Chordata</taxon>
        <taxon>Craniata</taxon>
        <taxon>Vertebrata</taxon>
        <taxon>Euteleostomi</taxon>
        <taxon>Actinopterygii</taxon>
        <taxon>Neopterygii</taxon>
        <taxon>Teleostei</taxon>
        <taxon>Neoteleostei</taxon>
        <taxon>Acanthomorphata</taxon>
        <taxon>Ovalentaria</taxon>
        <taxon>Cichlomorphae</taxon>
        <taxon>Cichliformes</taxon>
        <taxon>Cichlidae</taxon>
        <taxon>African cichlids</taxon>
        <taxon>Pseudocrenilabrinae</taxon>
        <taxon>Oreochromini</taxon>
        <taxon>Oreochromis</taxon>
    </lineage>
</organism>
<dbReference type="Ensembl" id="ENSOABT00000083599.1">
    <property type="protein sequence ID" value="ENSOABP00000061314.1"/>
    <property type="gene ID" value="ENSOABG00000007111.2"/>
</dbReference>
<dbReference type="Pfam" id="PF05804">
    <property type="entry name" value="KAP"/>
    <property type="match status" value="1"/>
</dbReference>
<reference evidence="1" key="2">
    <citation type="submission" date="2025-08" db="UniProtKB">
        <authorList>
            <consortium name="Ensembl"/>
        </authorList>
    </citation>
    <scope>IDENTIFICATION</scope>
</reference>
<dbReference type="SMART" id="SM01297">
    <property type="entry name" value="KAP"/>
    <property type="match status" value="1"/>
</dbReference>
<protein>
    <recommendedName>
        <fullName evidence="3">Kinesin-associated protein 3a</fullName>
    </recommendedName>
</protein>
<dbReference type="Gene3D" id="1.25.10.10">
    <property type="entry name" value="Leucine-rich Repeat Variant"/>
    <property type="match status" value="1"/>
</dbReference>
<dbReference type="GO" id="GO:0019894">
    <property type="term" value="F:kinesin binding"/>
    <property type="evidence" value="ECO:0007669"/>
    <property type="project" value="InterPro"/>
</dbReference>
<dbReference type="SUPFAM" id="SSF48371">
    <property type="entry name" value="ARM repeat"/>
    <property type="match status" value="1"/>
</dbReference>
<dbReference type="InterPro" id="IPR008658">
    <property type="entry name" value="KAP3"/>
</dbReference>
<dbReference type="GO" id="GO:0044782">
    <property type="term" value="P:cilium organization"/>
    <property type="evidence" value="ECO:0007669"/>
    <property type="project" value="TreeGrafter"/>
</dbReference>
<dbReference type="PANTHER" id="PTHR15605">
    <property type="entry name" value="KINESIN-ASSOCIATED PROTEINS"/>
    <property type="match status" value="1"/>
</dbReference>
<dbReference type="InterPro" id="IPR016024">
    <property type="entry name" value="ARM-type_fold"/>
</dbReference>
<evidence type="ECO:0000313" key="2">
    <source>
        <dbReference type="Proteomes" id="UP000472276"/>
    </source>
</evidence>
<reference evidence="1" key="3">
    <citation type="submission" date="2025-09" db="UniProtKB">
        <authorList>
            <consortium name="Ensembl"/>
        </authorList>
    </citation>
    <scope>IDENTIFICATION</scope>
</reference>
<dbReference type="InterPro" id="IPR011989">
    <property type="entry name" value="ARM-like"/>
</dbReference>
<reference evidence="2" key="1">
    <citation type="submission" date="2020-03" db="EMBL/GenBank/DDBJ databases">
        <title>Evolution of repeat sequences and sex chromosomes of tilapia species revealed by chromosome-level genomes.</title>
        <authorList>
            <person name="Xu L."/>
            <person name="Tao W."/>
            <person name="Wang D."/>
            <person name="Zhou Q."/>
        </authorList>
    </citation>
    <scope>NUCLEOTIDE SEQUENCE [LARGE SCALE GENOMIC DNA]</scope>
    <source>
        <strain evidence="2">Israel</strain>
    </source>
</reference>
<proteinExistence type="predicted"/>
<name>A0AAZ1X0V7_OREAU</name>
<dbReference type="Proteomes" id="UP000472276">
    <property type="component" value="Unassembled WGS sequence"/>
</dbReference>
<dbReference type="GO" id="GO:0007018">
    <property type="term" value="P:microtubule-based movement"/>
    <property type="evidence" value="ECO:0007669"/>
    <property type="project" value="TreeGrafter"/>
</dbReference>
<dbReference type="AlphaFoldDB" id="A0AAZ1X0V7"/>
<keyword evidence="2" id="KW-1185">Reference proteome</keyword>
<dbReference type="GO" id="GO:0016939">
    <property type="term" value="C:kinesin II complex"/>
    <property type="evidence" value="ECO:0007669"/>
    <property type="project" value="TreeGrafter"/>
</dbReference>
<evidence type="ECO:0008006" key="3">
    <source>
        <dbReference type="Google" id="ProtNLM"/>
    </source>
</evidence>